<dbReference type="InterPro" id="IPR007525">
    <property type="entry name" value="FrhB_FdhB_C"/>
</dbReference>
<dbReference type="Pfam" id="PF12838">
    <property type="entry name" value="Fer4_7"/>
    <property type="match status" value="1"/>
</dbReference>
<evidence type="ECO:0000313" key="5">
    <source>
        <dbReference type="EMBL" id="EEF91620.1"/>
    </source>
</evidence>
<dbReference type="InterPro" id="IPR007345">
    <property type="entry name" value="Polysacch_pyruvyl_Trfase"/>
</dbReference>
<keyword evidence="1" id="KW-0479">Metal-binding</keyword>
<accession>E2N8R1</accession>
<reference evidence="5 6" key="2">
    <citation type="submission" date="2009-01" db="EMBL/GenBank/DDBJ databases">
        <title>Draft genome sequence of Bacteroides cellulosilyticus (DSM 14838).</title>
        <authorList>
            <person name="Sudarsanam P."/>
            <person name="Ley R."/>
            <person name="Guruge J."/>
            <person name="Turnbaugh P.J."/>
            <person name="Mahowald M."/>
            <person name="Liep D."/>
            <person name="Gordon J."/>
        </authorList>
    </citation>
    <scope>NUCLEOTIDE SEQUENCE [LARGE SCALE GENOMIC DNA]</scope>
    <source>
        <strain evidence="5 6">DSM 14838</strain>
    </source>
</reference>
<organism evidence="5 6">
    <name type="scientific">Bacteroides cellulosilyticus DSM 14838</name>
    <dbReference type="NCBI Taxonomy" id="537012"/>
    <lineage>
        <taxon>Bacteria</taxon>
        <taxon>Pseudomonadati</taxon>
        <taxon>Bacteroidota</taxon>
        <taxon>Bacteroidia</taxon>
        <taxon>Bacteroidales</taxon>
        <taxon>Bacteroidaceae</taxon>
        <taxon>Bacteroides</taxon>
    </lineage>
</organism>
<dbReference type="PROSITE" id="PS51379">
    <property type="entry name" value="4FE4S_FER_2"/>
    <property type="match status" value="2"/>
</dbReference>
<dbReference type="InterPro" id="IPR017900">
    <property type="entry name" value="4Fe4S_Fe_S_CS"/>
</dbReference>
<evidence type="ECO:0000259" key="4">
    <source>
        <dbReference type="PROSITE" id="PS51379"/>
    </source>
</evidence>
<dbReference type="Pfam" id="PF04432">
    <property type="entry name" value="FrhB_FdhB_C"/>
    <property type="match status" value="1"/>
</dbReference>
<dbReference type="SUPFAM" id="SSF54862">
    <property type="entry name" value="4Fe-4S ferredoxins"/>
    <property type="match status" value="1"/>
</dbReference>
<dbReference type="InterPro" id="IPR017896">
    <property type="entry name" value="4Fe4S_Fe-S-bd"/>
</dbReference>
<dbReference type="PROSITE" id="PS00198">
    <property type="entry name" value="4FE4S_FER_1"/>
    <property type="match status" value="1"/>
</dbReference>
<dbReference type="Proteomes" id="UP000003711">
    <property type="component" value="Unassembled WGS sequence"/>
</dbReference>
<dbReference type="Gene3D" id="3.30.70.20">
    <property type="match status" value="1"/>
</dbReference>
<proteinExistence type="predicted"/>
<keyword evidence="3" id="KW-0411">Iron-sulfur</keyword>
<keyword evidence="2" id="KW-0408">Iron</keyword>
<dbReference type="InterPro" id="IPR052977">
    <property type="entry name" value="Polyferredoxin-like_ET"/>
</dbReference>
<reference evidence="5 6" key="1">
    <citation type="submission" date="2008-12" db="EMBL/GenBank/DDBJ databases">
        <authorList>
            <person name="Fulton L."/>
            <person name="Clifton S."/>
            <person name="Fulton B."/>
            <person name="Xu J."/>
            <person name="Minx P."/>
            <person name="Pepin K.H."/>
            <person name="Johnson M."/>
            <person name="Bhonagiri V."/>
            <person name="Nash W.E."/>
            <person name="Mardis E.R."/>
            <person name="Wilson R.K."/>
        </authorList>
    </citation>
    <scope>NUCLEOTIDE SEQUENCE [LARGE SCALE GENOMIC DNA]</scope>
    <source>
        <strain evidence="5 6">DSM 14838</strain>
    </source>
</reference>
<name>E2N8R1_9BACE</name>
<dbReference type="AlphaFoldDB" id="E2N8R1"/>
<evidence type="ECO:0000256" key="1">
    <source>
        <dbReference type="ARBA" id="ARBA00022723"/>
    </source>
</evidence>
<protein>
    <submittedName>
        <fullName evidence="5">4Fe-4S binding domain protein</fullName>
    </submittedName>
</protein>
<gene>
    <name evidence="5" type="ORF">BACCELL_00656</name>
</gene>
<dbReference type="EMBL" id="ACCH01000065">
    <property type="protein sequence ID" value="EEF91620.1"/>
    <property type="molecule type" value="Genomic_DNA"/>
</dbReference>
<dbReference type="HOGENOM" id="CLU_355150_0_0_10"/>
<feature type="domain" description="4Fe-4S ferredoxin-type" evidence="4">
    <location>
        <begin position="1"/>
        <end position="30"/>
    </location>
</feature>
<comment type="caution">
    <text evidence="5">The sequence shown here is derived from an EMBL/GenBank/DDBJ whole genome shotgun (WGS) entry which is preliminary data.</text>
</comment>
<dbReference type="GO" id="GO:0051536">
    <property type="term" value="F:iron-sulfur cluster binding"/>
    <property type="evidence" value="ECO:0007669"/>
    <property type="project" value="UniProtKB-KW"/>
</dbReference>
<evidence type="ECO:0000313" key="6">
    <source>
        <dbReference type="Proteomes" id="UP000003711"/>
    </source>
</evidence>
<evidence type="ECO:0000256" key="3">
    <source>
        <dbReference type="ARBA" id="ARBA00023014"/>
    </source>
</evidence>
<dbReference type="PANTHER" id="PTHR43193:SF2">
    <property type="entry name" value="POLYFERREDOXIN PROTEIN FWDF"/>
    <property type="match status" value="1"/>
</dbReference>
<sequence>MIKIEAKYLCCGCGACEQKCPLKCIQLVEDDEGFLYPSVDESVCVNCELCQKVCPIFNKKRSEMDALVSFAVRNPIESERMQSSSGGLFIAFAKEIIRQNGIVFGARFTENFELVHDWTDNFDQLLAFMKSKYVQSKIGRSYKIAQEFLKEGRKVLFVGTPCQVAGLYKFLNKRFDNLYTIDIVCHGVPSPGVWRTFVEAKQKEYRKFGKCKIQSIQFREKIETGWRKYSFVLNYNLDGNVVDNEERSEFNYSSWGKPFVQNLFLRPSCHQCSFKSLSSGSDLTISDFWGIENIYPLLDDDKGVSALIVNTTHGQKLFEIVPLESYRCKLQDIIENNKALVTSCDPSPYRTIFFNKYKKGESILSILKEYSDKLSLKSRIRKILKSYPYTIILLKNIKRIVSDIIALFDLNLAIILSHLFRCRCNGKHILLIPADSLSGGFGEDIMVAGFLKGCHFPVTILENKIEPYDYITERKNVVCKLGLIGYFPCLSMLNEIKRYSDLYVIGADIMDGIYTNNRLRFAALQMAHNMGVEAHITGFSIRKEPSDYFKHQIRKVSKYMKIKVRDLDSYNRMRKYVDVEYLQQTADIAFLCGKSMTSYDMEFLRWVEKTKAQSKRIIAYCPNTIQAEIMGLKQYVETQILLLRKFEEENCCIAFLYHDLRKYALGINDKQLSYMIYNYFQVNGFFIDSVKNGVELKKYIEVAEFTVTGRMHFGISGYTLQKPMFGVCYFNKFEGLQKMFGIDPMISLINYENVKNELEHVTEFMKALPRYTFFMYNHLQNVLKLAQYNY</sequence>
<dbReference type="GO" id="GO:0046872">
    <property type="term" value="F:metal ion binding"/>
    <property type="evidence" value="ECO:0007669"/>
    <property type="project" value="UniProtKB-KW"/>
</dbReference>
<feature type="domain" description="4Fe-4S ferredoxin-type" evidence="4">
    <location>
        <begin position="35"/>
        <end position="65"/>
    </location>
</feature>
<dbReference type="RefSeq" id="WP_007210045.1">
    <property type="nucleotide sequence ID" value="NZ_EQ973489.1"/>
</dbReference>
<dbReference type="Pfam" id="PF04230">
    <property type="entry name" value="PS_pyruv_trans"/>
    <property type="match status" value="1"/>
</dbReference>
<evidence type="ECO:0000256" key="2">
    <source>
        <dbReference type="ARBA" id="ARBA00023004"/>
    </source>
</evidence>
<dbReference type="PANTHER" id="PTHR43193">
    <property type="match status" value="1"/>
</dbReference>